<reference evidence="8" key="1">
    <citation type="journal article" date="2015" name="Genome Announc.">
        <title>Draft genome sequence of Talaromyces cellulolyticus strain Y-94, a source of lignocellulosic biomass-degrading enzymes.</title>
        <authorList>
            <person name="Fujii T."/>
            <person name="Koike H."/>
            <person name="Sawayama S."/>
            <person name="Yano S."/>
            <person name="Inoue H."/>
        </authorList>
    </citation>
    <scope>NUCLEOTIDE SEQUENCE [LARGE SCALE GENOMIC DNA]</scope>
    <source>
        <strain evidence="8">Y-94</strain>
    </source>
</reference>
<dbReference type="GO" id="GO:0006351">
    <property type="term" value="P:DNA-templated transcription"/>
    <property type="evidence" value="ECO:0007669"/>
    <property type="project" value="InterPro"/>
</dbReference>
<evidence type="ECO:0000256" key="5">
    <source>
        <dbReference type="ARBA" id="ARBA00023242"/>
    </source>
</evidence>
<keyword evidence="3" id="KW-0805">Transcription regulation</keyword>
<keyword evidence="8" id="KW-1185">Reference proteome</keyword>
<dbReference type="PANTHER" id="PTHR47338:SF20">
    <property type="entry name" value="ZN(II)2CYS6 TRANSCRIPTION FACTOR (EUROFUNG)"/>
    <property type="match status" value="1"/>
</dbReference>
<dbReference type="InterPro" id="IPR007219">
    <property type="entry name" value="XnlR_reg_dom"/>
</dbReference>
<comment type="caution">
    <text evidence="7">The sequence shown here is derived from an EMBL/GenBank/DDBJ whole genome shotgun (WGS) entry which is preliminary data.</text>
</comment>
<dbReference type="Pfam" id="PF04082">
    <property type="entry name" value="Fungal_trans"/>
    <property type="match status" value="1"/>
</dbReference>
<organism evidence="7 8">
    <name type="scientific">Talaromyces pinophilus</name>
    <name type="common">Penicillium pinophilum</name>
    <dbReference type="NCBI Taxonomy" id="128442"/>
    <lineage>
        <taxon>Eukaryota</taxon>
        <taxon>Fungi</taxon>
        <taxon>Dikarya</taxon>
        <taxon>Ascomycota</taxon>
        <taxon>Pezizomycotina</taxon>
        <taxon>Eurotiomycetes</taxon>
        <taxon>Eurotiomycetidae</taxon>
        <taxon>Eurotiales</taxon>
        <taxon>Trichocomaceae</taxon>
        <taxon>Talaromyces</taxon>
        <taxon>Talaromyces sect. Talaromyces</taxon>
    </lineage>
</organism>
<dbReference type="Proteomes" id="UP000053095">
    <property type="component" value="Unassembled WGS sequence"/>
</dbReference>
<evidence type="ECO:0000313" key="8">
    <source>
        <dbReference type="Proteomes" id="UP000053095"/>
    </source>
</evidence>
<dbReference type="EMBL" id="DF933813">
    <property type="protein sequence ID" value="GAM35154.1"/>
    <property type="molecule type" value="Genomic_DNA"/>
</dbReference>
<comment type="subcellular location">
    <subcellularLocation>
        <location evidence="1">Nucleus</location>
    </subcellularLocation>
</comment>
<accession>A0A6V8H201</accession>
<dbReference type="CDD" id="cd12148">
    <property type="entry name" value="fungal_TF_MHR"/>
    <property type="match status" value="1"/>
</dbReference>
<dbReference type="GO" id="GO:0005634">
    <property type="term" value="C:nucleus"/>
    <property type="evidence" value="ECO:0007669"/>
    <property type="project" value="UniProtKB-SubCell"/>
</dbReference>
<gene>
    <name evidence="7" type="ORF">TCE0_017r03259</name>
</gene>
<dbReference type="InterPro" id="IPR050815">
    <property type="entry name" value="TF_fung"/>
</dbReference>
<protein>
    <submittedName>
        <fullName evidence="7">Fungal specific transcription factor</fullName>
    </submittedName>
</protein>
<sequence length="211" mass="23244">MVSSLYTTVKTSMSLLEATGYNSLDTIQCRLLVVLYEMGHGLYPAASISIGACARAARNMGLHPGSLEAAEPTSTEVIDEERRRTWWAVHNLDRFINLYGGDAVFATEDANIEDPLPAEDGSWSQNALPDTVRANLSTPAAFKVGQFARECQVSHLVGRVVRHVFNPISDPNFHADEAAQLERTLMSLVPLLTEEELKFRNYCGALAMCVR</sequence>
<evidence type="ECO:0000256" key="2">
    <source>
        <dbReference type="ARBA" id="ARBA00022723"/>
    </source>
</evidence>
<evidence type="ECO:0000313" key="7">
    <source>
        <dbReference type="EMBL" id="GAM35154.1"/>
    </source>
</evidence>
<dbReference type="GO" id="GO:0008270">
    <property type="term" value="F:zinc ion binding"/>
    <property type="evidence" value="ECO:0007669"/>
    <property type="project" value="InterPro"/>
</dbReference>
<evidence type="ECO:0000256" key="1">
    <source>
        <dbReference type="ARBA" id="ARBA00004123"/>
    </source>
</evidence>
<feature type="domain" description="Xylanolytic transcriptional activator regulatory" evidence="6">
    <location>
        <begin position="46"/>
        <end position="123"/>
    </location>
</feature>
<dbReference type="SMART" id="SM00906">
    <property type="entry name" value="Fungal_trans"/>
    <property type="match status" value="1"/>
</dbReference>
<evidence type="ECO:0000256" key="4">
    <source>
        <dbReference type="ARBA" id="ARBA00023163"/>
    </source>
</evidence>
<keyword evidence="5" id="KW-0539">Nucleus</keyword>
<evidence type="ECO:0000259" key="6">
    <source>
        <dbReference type="SMART" id="SM00906"/>
    </source>
</evidence>
<dbReference type="AlphaFoldDB" id="A0A6V8H201"/>
<dbReference type="PANTHER" id="PTHR47338">
    <property type="entry name" value="ZN(II)2CYS6 TRANSCRIPTION FACTOR (EUROFUNG)-RELATED"/>
    <property type="match status" value="1"/>
</dbReference>
<keyword evidence="2" id="KW-0479">Metal-binding</keyword>
<keyword evidence="4" id="KW-0804">Transcription</keyword>
<name>A0A6V8H201_TALPI</name>
<evidence type="ECO:0000256" key="3">
    <source>
        <dbReference type="ARBA" id="ARBA00023015"/>
    </source>
</evidence>
<dbReference type="GO" id="GO:0000981">
    <property type="term" value="F:DNA-binding transcription factor activity, RNA polymerase II-specific"/>
    <property type="evidence" value="ECO:0007669"/>
    <property type="project" value="InterPro"/>
</dbReference>
<dbReference type="GO" id="GO:0003677">
    <property type="term" value="F:DNA binding"/>
    <property type="evidence" value="ECO:0007669"/>
    <property type="project" value="InterPro"/>
</dbReference>
<proteinExistence type="predicted"/>